<dbReference type="InterPro" id="IPR035093">
    <property type="entry name" value="RelE/ParE_toxin_dom_sf"/>
</dbReference>
<accession>A0A2G9YIH9</accession>
<dbReference type="EMBL" id="PCRK01000126">
    <property type="protein sequence ID" value="PIP19025.1"/>
    <property type="molecule type" value="Genomic_DNA"/>
</dbReference>
<sequence>MRFEFKPSFDRSVKGFRGKEKEEIKQAALQAIDILSQDRIIHKGIGLKRLKGDFWEIKKGLKARILFRWQGDLVEFVLVGDHEDIKRFIKNI</sequence>
<evidence type="ECO:0008006" key="3">
    <source>
        <dbReference type="Google" id="ProtNLM"/>
    </source>
</evidence>
<gene>
    <name evidence="1" type="ORF">COX41_05050</name>
</gene>
<dbReference type="Gene3D" id="3.30.2310.20">
    <property type="entry name" value="RelE-like"/>
    <property type="match status" value="1"/>
</dbReference>
<evidence type="ECO:0000313" key="1">
    <source>
        <dbReference type="EMBL" id="PIP19025.1"/>
    </source>
</evidence>
<evidence type="ECO:0000313" key="2">
    <source>
        <dbReference type="Proteomes" id="UP000231292"/>
    </source>
</evidence>
<protein>
    <recommendedName>
        <fullName evidence="3">Addiction module toxin RelE</fullName>
    </recommendedName>
</protein>
<dbReference type="SUPFAM" id="SSF143011">
    <property type="entry name" value="RelE-like"/>
    <property type="match status" value="1"/>
</dbReference>
<dbReference type="AlphaFoldDB" id="A0A2G9YIH9"/>
<name>A0A2G9YIH9_9BACT</name>
<comment type="caution">
    <text evidence="1">The sequence shown here is derived from an EMBL/GenBank/DDBJ whole genome shotgun (WGS) entry which is preliminary data.</text>
</comment>
<reference evidence="1 2" key="1">
    <citation type="submission" date="2017-09" db="EMBL/GenBank/DDBJ databases">
        <title>Depth-based differentiation of microbial function through sediment-hosted aquifers and enrichment of novel symbionts in the deep terrestrial subsurface.</title>
        <authorList>
            <person name="Probst A.J."/>
            <person name="Ladd B."/>
            <person name="Jarett J.K."/>
            <person name="Geller-Mcgrath D.E."/>
            <person name="Sieber C.M."/>
            <person name="Emerson J.B."/>
            <person name="Anantharaman K."/>
            <person name="Thomas B.C."/>
            <person name="Malmstrom R."/>
            <person name="Stieglmeier M."/>
            <person name="Klingl A."/>
            <person name="Woyke T."/>
            <person name="Ryan C.M."/>
            <person name="Banfield J.F."/>
        </authorList>
    </citation>
    <scope>NUCLEOTIDE SEQUENCE [LARGE SCALE GENOMIC DNA]</scope>
    <source>
        <strain evidence="1">CG23_combo_of_CG06-09_8_20_14_all_41_10</strain>
    </source>
</reference>
<dbReference type="Proteomes" id="UP000231292">
    <property type="component" value="Unassembled WGS sequence"/>
</dbReference>
<proteinExistence type="predicted"/>
<organism evidence="1 2">
    <name type="scientific">Candidatus Sherwoodlollariibacterium unditelluris</name>
    <dbReference type="NCBI Taxonomy" id="1974757"/>
    <lineage>
        <taxon>Bacteria</taxon>
        <taxon>Pseudomonadati</taxon>
        <taxon>Candidatus Omnitrophota</taxon>
        <taxon>Candidatus Sherwoodlollariibacterium</taxon>
    </lineage>
</organism>